<dbReference type="EMBL" id="GHES01041904">
    <property type="protein sequence ID" value="MPA72463.1"/>
    <property type="molecule type" value="Transcribed_RNA"/>
</dbReference>
<keyword evidence="7" id="KW-0472">Membrane</keyword>
<dbReference type="Gene3D" id="2.60.40.1490">
    <property type="entry name" value="Histone chaperone ASF1-like"/>
    <property type="match status" value="1"/>
</dbReference>
<organism evidence="8">
    <name type="scientific">Davidia involucrata</name>
    <name type="common">Dove tree</name>
    <dbReference type="NCBI Taxonomy" id="16924"/>
    <lineage>
        <taxon>Eukaryota</taxon>
        <taxon>Viridiplantae</taxon>
        <taxon>Streptophyta</taxon>
        <taxon>Embryophyta</taxon>
        <taxon>Tracheophyta</taxon>
        <taxon>Spermatophyta</taxon>
        <taxon>Magnoliopsida</taxon>
        <taxon>eudicotyledons</taxon>
        <taxon>Gunneridae</taxon>
        <taxon>Pentapetalae</taxon>
        <taxon>asterids</taxon>
        <taxon>Cornales</taxon>
        <taxon>Nyssaceae</taxon>
        <taxon>Davidia</taxon>
    </lineage>
</organism>
<comment type="subcellular location">
    <subcellularLocation>
        <location evidence="1">Nucleus</location>
    </subcellularLocation>
</comment>
<name>A0A5B7BZG5_DAVIN</name>
<evidence type="ECO:0000256" key="7">
    <source>
        <dbReference type="SAM" id="Phobius"/>
    </source>
</evidence>
<evidence type="ECO:0000313" key="8">
    <source>
        <dbReference type="EMBL" id="MPA72463.1"/>
    </source>
</evidence>
<dbReference type="AlphaFoldDB" id="A0A5B7BZG5"/>
<dbReference type="GO" id="GO:0006325">
    <property type="term" value="P:chromatin organization"/>
    <property type="evidence" value="ECO:0007669"/>
    <property type="project" value="InterPro"/>
</dbReference>
<protein>
    <submittedName>
        <fullName evidence="8">Uncharacterized protein</fullName>
    </submittedName>
</protein>
<dbReference type="SUPFAM" id="SSF101546">
    <property type="entry name" value="ASF1-like"/>
    <property type="match status" value="1"/>
</dbReference>
<reference evidence="8" key="1">
    <citation type="submission" date="2019-08" db="EMBL/GenBank/DDBJ databases">
        <title>Reference gene set and small RNA set construction with multiple tissues from Davidia involucrata Baill.</title>
        <authorList>
            <person name="Yang H."/>
            <person name="Zhou C."/>
            <person name="Li G."/>
            <person name="Wang J."/>
            <person name="Gao P."/>
            <person name="Wang M."/>
            <person name="Wang R."/>
            <person name="Zhao Y."/>
        </authorList>
    </citation>
    <scope>NUCLEOTIDE SEQUENCE</scope>
    <source>
        <tissue evidence="8">Mixed with DoveR01_LX</tissue>
    </source>
</reference>
<evidence type="ECO:0000256" key="3">
    <source>
        <dbReference type="ARBA" id="ARBA00023015"/>
    </source>
</evidence>
<sequence length="99" mass="11520">MSAVNITNVTVLDNPATFLTPFQFEISYECVTPLTDGTLSLFHILYIFFDLNSFAFDFLLYLVESQLRDICIPSRWKVRARSVKIDWNIMFESKLIDVT</sequence>
<comment type="similarity">
    <text evidence="2">Belongs to the ASF1 family.</text>
</comment>
<keyword evidence="5" id="KW-0143">Chaperone</keyword>
<keyword evidence="4" id="KW-0804">Transcription</keyword>
<dbReference type="InterPro" id="IPR006818">
    <property type="entry name" value="ASF1-like"/>
</dbReference>
<keyword evidence="6" id="KW-0539">Nucleus</keyword>
<feature type="transmembrane region" description="Helical" evidence="7">
    <location>
        <begin position="41"/>
        <end position="63"/>
    </location>
</feature>
<evidence type="ECO:0000256" key="5">
    <source>
        <dbReference type="ARBA" id="ARBA00023186"/>
    </source>
</evidence>
<dbReference type="InterPro" id="IPR036747">
    <property type="entry name" value="ASF1-like_sf"/>
</dbReference>
<accession>A0A5B7BZG5</accession>
<keyword evidence="7" id="KW-1133">Transmembrane helix</keyword>
<evidence type="ECO:0000256" key="6">
    <source>
        <dbReference type="ARBA" id="ARBA00023242"/>
    </source>
</evidence>
<dbReference type="GO" id="GO:0005634">
    <property type="term" value="C:nucleus"/>
    <property type="evidence" value="ECO:0007669"/>
    <property type="project" value="UniProtKB-SubCell"/>
</dbReference>
<proteinExistence type="inferred from homology"/>
<keyword evidence="7" id="KW-0812">Transmembrane</keyword>
<gene>
    <name evidence="8" type="ORF">Din_041904</name>
</gene>
<dbReference type="Pfam" id="PF04729">
    <property type="entry name" value="ASF1_hist_chap"/>
    <property type="match status" value="1"/>
</dbReference>
<evidence type="ECO:0000256" key="2">
    <source>
        <dbReference type="ARBA" id="ARBA00006051"/>
    </source>
</evidence>
<evidence type="ECO:0000256" key="1">
    <source>
        <dbReference type="ARBA" id="ARBA00004123"/>
    </source>
</evidence>
<keyword evidence="3" id="KW-0805">Transcription regulation</keyword>
<evidence type="ECO:0000256" key="4">
    <source>
        <dbReference type="ARBA" id="ARBA00023163"/>
    </source>
</evidence>